<evidence type="ECO:0000313" key="2">
    <source>
        <dbReference type="Proteomes" id="UP000030147"/>
    </source>
</evidence>
<dbReference type="AlphaFoldDB" id="A0A0A2TEW2"/>
<organism evidence="1 2">
    <name type="scientific">Pontibacillus yanchengensis Y32</name>
    <dbReference type="NCBI Taxonomy" id="1385514"/>
    <lineage>
        <taxon>Bacteria</taxon>
        <taxon>Bacillati</taxon>
        <taxon>Bacillota</taxon>
        <taxon>Bacilli</taxon>
        <taxon>Bacillales</taxon>
        <taxon>Bacillaceae</taxon>
        <taxon>Pontibacillus</taxon>
    </lineage>
</organism>
<proteinExistence type="predicted"/>
<sequence>MKKGNMLSAIFALMCTIVSLQWNVVEKLGNRFATHLDRGAMFTFGIGMVPNVNVMVKHINKNDLLPEWKNWLRAIMKETVTRYRQNHFNRRARGSPIYVT</sequence>
<name>A0A0A2TEW2_9BACI</name>
<comment type="caution">
    <text evidence="1">The sequence shown here is derived from an EMBL/GenBank/DDBJ whole genome shotgun (WGS) entry which is preliminary data.</text>
</comment>
<dbReference type="RefSeq" id="WP_036819416.1">
    <property type="nucleotide sequence ID" value="NZ_AVBF01000026.1"/>
</dbReference>
<dbReference type="EMBL" id="AVBF01000026">
    <property type="protein sequence ID" value="KGP72661.1"/>
    <property type="molecule type" value="Genomic_DNA"/>
</dbReference>
<accession>A0A0A2TEW2</accession>
<reference evidence="1 2" key="1">
    <citation type="journal article" date="2015" name="Stand. Genomic Sci.">
        <title>High quality draft genome sequence of the moderately halophilic bacterium Pontibacillus yanchengensis Y32(T) and comparison among Pontibacillus genomes.</title>
        <authorList>
            <person name="Huang J."/>
            <person name="Qiao Z.X."/>
            <person name="Tang J.W."/>
            <person name="Wang G."/>
        </authorList>
    </citation>
    <scope>NUCLEOTIDE SEQUENCE [LARGE SCALE GENOMIC DNA]</scope>
    <source>
        <strain evidence="1 2">Y32</strain>
    </source>
</reference>
<dbReference type="Proteomes" id="UP000030147">
    <property type="component" value="Unassembled WGS sequence"/>
</dbReference>
<gene>
    <name evidence="1" type="ORF">N782_11310</name>
</gene>
<evidence type="ECO:0000313" key="1">
    <source>
        <dbReference type="EMBL" id="KGP72661.1"/>
    </source>
</evidence>
<protein>
    <submittedName>
        <fullName evidence="1">Uncharacterized protein</fullName>
    </submittedName>
</protein>
<dbReference type="OrthoDB" id="9905597at2"/>
<keyword evidence="2" id="KW-1185">Reference proteome</keyword>